<gene>
    <name evidence="1" type="ORF">METZ01_LOCUS171006</name>
</gene>
<feature type="non-terminal residue" evidence="1">
    <location>
        <position position="118"/>
    </location>
</feature>
<proteinExistence type="predicted"/>
<reference evidence="1" key="1">
    <citation type="submission" date="2018-05" db="EMBL/GenBank/DDBJ databases">
        <authorList>
            <person name="Lanie J.A."/>
            <person name="Ng W.-L."/>
            <person name="Kazmierczak K.M."/>
            <person name="Andrzejewski T.M."/>
            <person name="Davidsen T.M."/>
            <person name="Wayne K.J."/>
            <person name="Tettelin H."/>
            <person name="Glass J.I."/>
            <person name="Rusch D."/>
            <person name="Podicherti R."/>
            <person name="Tsui H.-C.T."/>
            <person name="Winkler M.E."/>
        </authorList>
    </citation>
    <scope>NUCLEOTIDE SEQUENCE</scope>
</reference>
<name>A0A382BX99_9ZZZZ</name>
<organism evidence="1">
    <name type="scientific">marine metagenome</name>
    <dbReference type="NCBI Taxonomy" id="408172"/>
    <lineage>
        <taxon>unclassified sequences</taxon>
        <taxon>metagenomes</taxon>
        <taxon>ecological metagenomes</taxon>
    </lineage>
</organism>
<evidence type="ECO:0000313" key="1">
    <source>
        <dbReference type="EMBL" id="SVB18152.1"/>
    </source>
</evidence>
<accession>A0A382BX99</accession>
<dbReference type="AlphaFoldDB" id="A0A382BX99"/>
<dbReference type="EMBL" id="UINC01031695">
    <property type="protein sequence ID" value="SVB18152.1"/>
    <property type="molecule type" value="Genomic_DNA"/>
</dbReference>
<protein>
    <submittedName>
        <fullName evidence="1">Uncharacterized protein</fullName>
    </submittedName>
</protein>
<dbReference type="PROSITE" id="PS51257">
    <property type="entry name" value="PROKAR_LIPOPROTEIN"/>
    <property type="match status" value="1"/>
</dbReference>
<sequence length="118" mass="13349">MRWFVICFNVFLLLFSGCNGLGGNSEAAKVRMALFVQQERNQGVQVVEIKVYNAQPKVFYAAKDPVLEVGQDTLEGAYLIEGQDKILSLQLHLTSRGRALLEDITTRFRQQRLFIVVA</sequence>